<gene>
    <name evidence="2" type="ORF">FCPXV1_gp2</name>
</gene>
<evidence type="ECO:0000256" key="1">
    <source>
        <dbReference type="SAM" id="MobiDB-lite"/>
    </source>
</evidence>
<feature type="compositionally biased region" description="Polar residues" evidence="1">
    <location>
        <begin position="407"/>
        <end position="420"/>
    </location>
</feature>
<feature type="region of interest" description="Disordered" evidence="1">
    <location>
        <begin position="407"/>
        <end position="433"/>
    </location>
</feature>
<evidence type="ECO:0000313" key="2">
    <source>
        <dbReference type="EMBL" id="UHK03156.1"/>
    </source>
</evidence>
<sequence>MTRKLSTITIFKLTYLGFGSYSSVFLSLSSRLNTWYKLELIQDVNQALQSNLHNISAIPDLLTTISAKYKKISEEMVKARTSSSLRASSINVRFIDSSAVLSYIKQGKARMNKDYKAALHKASTEKDRIQIVKHCILYELIPLITMSLKAEVDNVDTKGWFSEESDQSPPPEQMVEDAAVIPSDEEDALTENAPIHMEEIQPDTAEPPSLFAKNVMDKLDALLEGQKAILALRGSDISHIEQINKTSRKIEESCDKLIDRVQNLAGISPASHETISRINERIMPKGAPQTFQAPPIATPLPITLPQRQGALTMAEKRAKMLRELEEKKRNKTQQTDSGKEKDIHPGTSGTKREHVKHQGIGKKSAKNSPANVSQPNNPDKPMQQDLPKKDTSFDTFVSGFTITSAQFETINITDEAQSSHAGDKEPEDQAQST</sequence>
<organism evidence="2 3">
    <name type="scientific">Hangzhou cletus punctiger xinmovirus 1</name>
    <dbReference type="NCBI Taxonomy" id="2905556"/>
    <lineage>
        <taxon>Viruses</taxon>
        <taxon>Riboviria</taxon>
        <taxon>Orthornavirae</taxon>
        <taxon>Negarnaviricota</taxon>
        <taxon>Haploviricotina</taxon>
        <taxon>Monjiviricetes</taxon>
        <taxon>Mononegavirales</taxon>
        <taxon>Xinmoviridae</taxon>
        <taxon>Puclevirus</taxon>
        <taxon>Puclevirus hangzhouense</taxon>
    </lineage>
</organism>
<feature type="compositionally biased region" description="Basic residues" evidence="1">
    <location>
        <begin position="353"/>
        <end position="365"/>
    </location>
</feature>
<dbReference type="EMBL" id="MZ209673">
    <property type="protein sequence ID" value="UHK03156.1"/>
    <property type="molecule type" value="Viral_cRNA"/>
</dbReference>
<feature type="region of interest" description="Disordered" evidence="1">
    <location>
        <begin position="325"/>
        <end position="393"/>
    </location>
</feature>
<dbReference type="Proteomes" id="UP001257130">
    <property type="component" value="Segment"/>
</dbReference>
<evidence type="ECO:0000313" key="3">
    <source>
        <dbReference type="Proteomes" id="UP001257130"/>
    </source>
</evidence>
<name>A0A8K1XB01_9MONO</name>
<proteinExistence type="predicted"/>
<feature type="compositionally biased region" description="Polar residues" evidence="1">
    <location>
        <begin position="366"/>
        <end position="377"/>
    </location>
</feature>
<accession>A0A8K1XB01</accession>
<keyword evidence="3" id="KW-1185">Reference proteome</keyword>
<protein>
    <submittedName>
        <fullName evidence="2">Uncharacterized protein</fullName>
    </submittedName>
</protein>
<reference evidence="2" key="1">
    <citation type="submission" date="2021-05" db="EMBL/GenBank/DDBJ databases">
        <authorList>
            <person name="Feng G."/>
        </authorList>
    </citation>
    <scope>NUCLEOTIDE SEQUENCE</scope>
    <source>
        <strain evidence="2">DJCFY230</strain>
    </source>
</reference>